<protein>
    <submittedName>
        <fullName evidence="1">Uncharacterized protein</fullName>
    </submittedName>
</protein>
<proteinExistence type="predicted"/>
<dbReference type="RefSeq" id="WP_079420876.1">
    <property type="nucleotide sequence ID" value="NZ_MBTG01000066.1"/>
</dbReference>
<evidence type="ECO:0000313" key="1">
    <source>
        <dbReference type="EMBL" id="OPH47163.1"/>
    </source>
</evidence>
<gene>
    <name evidence="1" type="ORF">BC351_11700</name>
</gene>
<evidence type="ECO:0000313" key="2">
    <source>
        <dbReference type="Proteomes" id="UP000190626"/>
    </source>
</evidence>
<sequence>MALQPLRIPTGWKVNWNVFDEADPAHFVEEDTSFCWNFTEDLLQLHKDNIMVDLGWYPEAKVEGNYVLVLIKNEDWENPVIRFESRDIAVITHEIEQLLL</sequence>
<name>A0A1V4H7J1_9BACL</name>
<dbReference type="EMBL" id="MBTG01000066">
    <property type="protein sequence ID" value="OPH47163.1"/>
    <property type="molecule type" value="Genomic_DNA"/>
</dbReference>
<dbReference type="OrthoDB" id="3532550at2"/>
<dbReference type="STRING" id="1469647.BC351_11700"/>
<accession>A0A1V4H7J1</accession>
<dbReference type="AlphaFoldDB" id="A0A1V4H7J1"/>
<organism evidence="1 2">
    <name type="scientific">Paenibacillus ferrarius</name>
    <dbReference type="NCBI Taxonomy" id="1469647"/>
    <lineage>
        <taxon>Bacteria</taxon>
        <taxon>Bacillati</taxon>
        <taxon>Bacillota</taxon>
        <taxon>Bacilli</taxon>
        <taxon>Bacillales</taxon>
        <taxon>Paenibacillaceae</taxon>
        <taxon>Paenibacillus</taxon>
    </lineage>
</organism>
<keyword evidence="2" id="KW-1185">Reference proteome</keyword>
<dbReference type="Proteomes" id="UP000190626">
    <property type="component" value="Unassembled WGS sequence"/>
</dbReference>
<comment type="caution">
    <text evidence="1">The sequence shown here is derived from an EMBL/GenBank/DDBJ whole genome shotgun (WGS) entry which is preliminary data.</text>
</comment>
<reference evidence="2" key="1">
    <citation type="submission" date="2016-07" db="EMBL/GenBank/DDBJ databases">
        <authorList>
            <person name="Florea S."/>
            <person name="Webb J.S."/>
            <person name="Jaromczyk J."/>
            <person name="Schardl C.L."/>
        </authorList>
    </citation>
    <scope>NUCLEOTIDE SEQUENCE [LARGE SCALE GENOMIC DNA]</scope>
    <source>
        <strain evidence="2">CY1</strain>
    </source>
</reference>